<evidence type="ECO:0000313" key="2">
    <source>
        <dbReference type="Proteomes" id="UP001221757"/>
    </source>
</evidence>
<dbReference type="AlphaFoldDB" id="A0AAD7D3N1"/>
<evidence type="ECO:0008006" key="3">
    <source>
        <dbReference type="Google" id="ProtNLM"/>
    </source>
</evidence>
<dbReference type="EMBL" id="JARKIE010000143">
    <property type="protein sequence ID" value="KAJ7676380.1"/>
    <property type="molecule type" value="Genomic_DNA"/>
</dbReference>
<proteinExistence type="predicted"/>
<organism evidence="1 2">
    <name type="scientific">Mycena rosella</name>
    <name type="common">Pink bonnet</name>
    <name type="synonym">Agaricus rosellus</name>
    <dbReference type="NCBI Taxonomy" id="1033263"/>
    <lineage>
        <taxon>Eukaryota</taxon>
        <taxon>Fungi</taxon>
        <taxon>Dikarya</taxon>
        <taxon>Basidiomycota</taxon>
        <taxon>Agaricomycotina</taxon>
        <taxon>Agaricomycetes</taxon>
        <taxon>Agaricomycetidae</taxon>
        <taxon>Agaricales</taxon>
        <taxon>Marasmiineae</taxon>
        <taxon>Mycenaceae</taxon>
        <taxon>Mycena</taxon>
    </lineage>
</organism>
<dbReference type="Proteomes" id="UP001221757">
    <property type="component" value="Unassembled WGS sequence"/>
</dbReference>
<protein>
    <recommendedName>
        <fullName evidence="3">F-box domain-containing protein</fullName>
    </recommendedName>
</protein>
<accession>A0AAD7D3N1</accession>
<gene>
    <name evidence="1" type="ORF">B0H17DRAFT_126048</name>
</gene>
<evidence type="ECO:0000313" key="1">
    <source>
        <dbReference type="EMBL" id="KAJ7676380.1"/>
    </source>
</evidence>
<reference evidence="1" key="1">
    <citation type="submission" date="2023-03" db="EMBL/GenBank/DDBJ databases">
        <title>Massive genome expansion in bonnet fungi (Mycena s.s.) driven by repeated elements and novel gene families across ecological guilds.</title>
        <authorList>
            <consortium name="Lawrence Berkeley National Laboratory"/>
            <person name="Harder C.B."/>
            <person name="Miyauchi S."/>
            <person name="Viragh M."/>
            <person name="Kuo A."/>
            <person name="Thoen E."/>
            <person name="Andreopoulos B."/>
            <person name="Lu D."/>
            <person name="Skrede I."/>
            <person name="Drula E."/>
            <person name="Henrissat B."/>
            <person name="Morin E."/>
            <person name="Kohler A."/>
            <person name="Barry K."/>
            <person name="LaButti K."/>
            <person name="Morin E."/>
            <person name="Salamov A."/>
            <person name="Lipzen A."/>
            <person name="Mereny Z."/>
            <person name="Hegedus B."/>
            <person name="Baldrian P."/>
            <person name="Stursova M."/>
            <person name="Weitz H."/>
            <person name="Taylor A."/>
            <person name="Grigoriev I.V."/>
            <person name="Nagy L.G."/>
            <person name="Martin F."/>
            <person name="Kauserud H."/>
        </authorList>
    </citation>
    <scope>NUCLEOTIDE SEQUENCE</scope>
    <source>
        <strain evidence="1">CBHHK067</strain>
    </source>
</reference>
<keyword evidence="2" id="KW-1185">Reference proteome</keyword>
<sequence length="273" mass="29630">MAVPSPACSAVLGTTELRGHIVDFLRASEDDLKSCALVSRAFTFLAQGHLFHTIRLHPAGERFDYNIDAVIRLREILQTSPHLRPLVRAVHAAIDREILAQCEQMRLPCVRELTLVTVPTRFPVLGAAQNLLALPSLRTLCIDTFLHSGLSGLEPVFARCTPGLRTLRIHCVSLSDGGVLHHSSIPAAPSVRAQITDLALVRSPQLGAWLLDAQCPLDLSCLRTLEANHTASPALAAALEPAYASIEVLRLHARAYLSSSLSLSSRNAHISFL</sequence>
<name>A0AAD7D3N1_MYCRO</name>
<comment type="caution">
    <text evidence="1">The sequence shown here is derived from an EMBL/GenBank/DDBJ whole genome shotgun (WGS) entry which is preliminary data.</text>
</comment>